<evidence type="ECO:0000256" key="3">
    <source>
        <dbReference type="ARBA" id="ARBA00022630"/>
    </source>
</evidence>
<dbReference type="InterPro" id="IPR023209">
    <property type="entry name" value="DAO"/>
</dbReference>
<dbReference type="Proteomes" id="UP001430848">
    <property type="component" value="Unassembled WGS sequence"/>
</dbReference>
<protein>
    <recommendedName>
        <fullName evidence="7">FAD dependent oxidoreductase domain-containing protein</fullName>
    </recommendedName>
</protein>
<accession>A0ABR1NWS5</accession>
<keyword evidence="6" id="KW-0175">Coiled coil</keyword>
<comment type="similarity">
    <text evidence="2">Belongs to the DAMOX/DASOX family.</text>
</comment>
<name>A0ABR1NWS5_DIAER</name>
<comment type="caution">
    <text evidence="8">The sequence shown here is derived from an EMBL/GenBank/DDBJ whole genome shotgun (WGS) entry which is preliminary data.</text>
</comment>
<dbReference type="PANTHER" id="PTHR11530">
    <property type="entry name" value="D-AMINO ACID OXIDASE"/>
    <property type="match status" value="1"/>
</dbReference>
<reference evidence="8 9" key="1">
    <citation type="submission" date="2024-02" db="EMBL/GenBank/DDBJ databases">
        <title>De novo assembly and annotation of 12 fungi associated with fruit tree decline syndrome in Ontario, Canada.</title>
        <authorList>
            <person name="Sulman M."/>
            <person name="Ellouze W."/>
            <person name="Ilyukhin E."/>
        </authorList>
    </citation>
    <scope>NUCLEOTIDE SEQUENCE [LARGE SCALE GENOMIC DNA]</scope>
    <source>
        <strain evidence="8 9">M169</strain>
    </source>
</reference>
<evidence type="ECO:0000259" key="7">
    <source>
        <dbReference type="Pfam" id="PF01266"/>
    </source>
</evidence>
<keyword evidence="5" id="KW-0560">Oxidoreductase</keyword>
<sequence length="634" mass="70385">MSEPEAPRFIPAAERTTKVTLQERQSHIKYETLELSTDDEPLVKGNEQVNPNGKRHVLIIGGGVSGLLPAWMLLDKGYRVTIIAEHWAWTRDFEQSRITSQIAGALWEFPPGGCGLTEIETPGPGFATVEHYREWSLQSYEFYKKYHNGVTNSFEKEGYSFGLKLADLNQFFYKDVVTNPDVNDEEYLKFQALKWAEADGRVDKEVRKWDREGLETEFGDLVNLDFDKERAGQFKSGYTHMAPIINTDKAMSYLMALVKSKGAVLETRPFKGLIRDFGEKLLEEHKAHAIINATGLGAKELAGDDDVYPVRGAIKRIENTRKGEFRHLNDAFLVPAQRDLNGNPTKTVFIVPRSDDVLYVGSIIQPEATEKLSQDSIEVEVMWDRAGDFIPRLRHAGLVPGFPFAQGLRPFTKRNVKVRADDNVDTKFPLVHNYGHGGSGWTLGVGTARCAVHIVEQFMGLNAESLLKPVEALKVNISTLENVTDEISTANTADQGSFPAIKERAKFFVEVWAQASKAAAEGASGAAQASSTKASPEALMHWQALSKSIPDPDSKVTTAADSIKNSDKAGDMLEPAIKTLIERTAEVKNNLAALEKVLENDENIRLLDYRANVHKKAVDINKQLYGEATAVAAH</sequence>
<dbReference type="EMBL" id="JAKNSF020000087">
    <property type="protein sequence ID" value="KAK7718255.1"/>
    <property type="molecule type" value="Genomic_DNA"/>
</dbReference>
<keyword evidence="4" id="KW-0274">FAD</keyword>
<evidence type="ECO:0000256" key="5">
    <source>
        <dbReference type="ARBA" id="ARBA00023002"/>
    </source>
</evidence>
<proteinExistence type="inferred from homology"/>
<comment type="cofactor">
    <cofactor evidence="1">
        <name>FAD</name>
        <dbReference type="ChEBI" id="CHEBI:57692"/>
    </cofactor>
</comment>
<organism evidence="8 9">
    <name type="scientific">Diaporthe eres</name>
    <name type="common">Phomopsis oblonga</name>
    <dbReference type="NCBI Taxonomy" id="83184"/>
    <lineage>
        <taxon>Eukaryota</taxon>
        <taxon>Fungi</taxon>
        <taxon>Dikarya</taxon>
        <taxon>Ascomycota</taxon>
        <taxon>Pezizomycotina</taxon>
        <taxon>Sordariomycetes</taxon>
        <taxon>Sordariomycetidae</taxon>
        <taxon>Diaporthales</taxon>
        <taxon>Diaporthaceae</taxon>
        <taxon>Diaporthe</taxon>
        <taxon>Diaporthe eres species complex</taxon>
    </lineage>
</organism>
<dbReference type="Gene3D" id="3.40.50.720">
    <property type="entry name" value="NAD(P)-binding Rossmann-like Domain"/>
    <property type="match status" value="1"/>
</dbReference>
<dbReference type="PANTHER" id="PTHR11530:SF25">
    <property type="entry name" value="FAD DEPENDENT OXIDOREDUCTASE DOMAIN-CONTAINING PROTEIN"/>
    <property type="match status" value="1"/>
</dbReference>
<dbReference type="Gene3D" id="3.30.9.10">
    <property type="entry name" value="D-Amino Acid Oxidase, subunit A, domain 2"/>
    <property type="match status" value="1"/>
</dbReference>
<keyword evidence="9" id="KW-1185">Reference proteome</keyword>
<keyword evidence="3" id="KW-0285">Flavoprotein</keyword>
<evidence type="ECO:0000256" key="1">
    <source>
        <dbReference type="ARBA" id="ARBA00001974"/>
    </source>
</evidence>
<dbReference type="InterPro" id="IPR006181">
    <property type="entry name" value="D-amino_acid_oxidase_CS"/>
</dbReference>
<evidence type="ECO:0000313" key="8">
    <source>
        <dbReference type="EMBL" id="KAK7718255.1"/>
    </source>
</evidence>
<dbReference type="SUPFAM" id="SSF51971">
    <property type="entry name" value="Nucleotide-binding domain"/>
    <property type="match status" value="1"/>
</dbReference>
<dbReference type="Pfam" id="PF01266">
    <property type="entry name" value="DAO"/>
    <property type="match status" value="1"/>
</dbReference>
<evidence type="ECO:0000313" key="9">
    <source>
        <dbReference type="Proteomes" id="UP001430848"/>
    </source>
</evidence>
<evidence type="ECO:0000256" key="4">
    <source>
        <dbReference type="ARBA" id="ARBA00022827"/>
    </source>
</evidence>
<evidence type="ECO:0000256" key="6">
    <source>
        <dbReference type="SAM" id="Coils"/>
    </source>
</evidence>
<dbReference type="InterPro" id="IPR006076">
    <property type="entry name" value="FAD-dep_OxRdtase"/>
</dbReference>
<feature type="coiled-coil region" evidence="6">
    <location>
        <begin position="577"/>
        <end position="604"/>
    </location>
</feature>
<dbReference type="PROSITE" id="PS00677">
    <property type="entry name" value="DAO"/>
    <property type="match status" value="1"/>
</dbReference>
<gene>
    <name evidence="8" type="ORF">SLS63_010428</name>
</gene>
<feature type="domain" description="FAD dependent oxidoreductase" evidence="7">
    <location>
        <begin position="57"/>
        <end position="452"/>
    </location>
</feature>
<evidence type="ECO:0000256" key="2">
    <source>
        <dbReference type="ARBA" id="ARBA00006730"/>
    </source>
</evidence>